<gene>
    <name evidence="8" type="ORF">IFM89_034910</name>
</gene>
<dbReference type="PANTHER" id="PTHR31265">
    <property type="entry name" value="OS02G0527500 PROTEIN-RELATED"/>
    <property type="match status" value="1"/>
</dbReference>
<comment type="subcellular location">
    <subcellularLocation>
        <location evidence="1">Cell envelope</location>
    </subcellularLocation>
    <subcellularLocation>
        <location evidence="2">Secreted</location>
    </subcellularLocation>
</comment>
<accession>A0A835I8M1</accession>
<sequence length="116" mass="12421">MEVVLTLLLVCSSLFSSPAFAAELPLDVVNSDTDDKPFSSCLIYAFRLGNEASISQTIPVKPSSLYSLTFGASRTCAQDEVLRDFVAPQSRDLPLQTLYSTNGGNLVISEKIVASG</sequence>
<dbReference type="EMBL" id="JADFTS010000004">
    <property type="protein sequence ID" value="KAF9611727.1"/>
    <property type="molecule type" value="Genomic_DNA"/>
</dbReference>
<dbReference type="InterPro" id="IPR006946">
    <property type="entry name" value="DGR2-like_dom"/>
</dbReference>
<dbReference type="PANTHER" id="PTHR31265:SF2">
    <property type="entry name" value="F17A17.37 PROTEIN"/>
    <property type="match status" value="1"/>
</dbReference>
<organism evidence="8 9">
    <name type="scientific">Coptis chinensis</name>
    <dbReference type="NCBI Taxonomy" id="261450"/>
    <lineage>
        <taxon>Eukaryota</taxon>
        <taxon>Viridiplantae</taxon>
        <taxon>Streptophyta</taxon>
        <taxon>Embryophyta</taxon>
        <taxon>Tracheophyta</taxon>
        <taxon>Spermatophyta</taxon>
        <taxon>Magnoliopsida</taxon>
        <taxon>Ranunculales</taxon>
        <taxon>Ranunculaceae</taxon>
        <taxon>Coptidoideae</taxon>
        <taxon>Coptis</taxon>
    </lineage>
</organism>
<dbReference type="AlphaFoldDB" id="A0A835I8M1"/>
<keyword evidence="4 6" id="KW-0732">Signal</keyword>
<keyword evidence="3" id="KW-0964">Secreted</keyword>
<evidence type="ECO:0000256" key="6">
    <source>
        <dbReference type="SAM" id="SignalP"/>
    </source>
</evidence>
<feature type="signal peptide" evidence="6">
    <location>
        <begin position="1"/>
        <end position="21"/>
    </location>
</feature>
<protein>
    <recommendedName>
        <fullName evidence="7">DUF642 domain-containing protein</fullName>
    </recommendedName>
</protein>
<evidence type="ECO:0000313" key="9">
    <source>
        <dbReference type="Proteomes" id="UP000631114"/>
    </source>
</evidence>
<dbReference type="Pfam" id="PF04862">
    <property type="entry name" value="DUF642"/>
    <property type="match status" value="1"/>
</dbReference>
<feature type="domain" description="DUF642" evidence="7">
    <location>
        <begin position="44"/>
        <end position="104"/>
    </location>
</feature>
<proteinExistence type="predicted"/>
<name>A0A835I8M1_9MAGN</name>
<keyword evidence="5" id="KW-0325">Glycoprotein</keyword>
<evidence type="ECO:0000256" key="5">
    <source>
        <dbReference type="ARBA" id="ARBA00023180"/>
    </source>
</evidence>
<keyword evidence="9" id="KW-1185">Reference proteome</keyword>
<evidence type="ECO:0000256" key="2">
    <source>
        <dbReference type="ARBA" id="ARBA00004613"/>
    </source>
</evidence>
<evidence type="ECO:0000256" key="4">
    <source>
        <dbReference type="ARBA" id="ARBA00022729"/>
    </source>
</evidence>
<evidence type="ECO:0000259" key="7">
    <source>
        <dbReference type="Pfam" id="PF04862"/>
    </source>
</evidence>
<evidence type="ECO:0000256" key="1">
    <source>
        <dbReference type="ARBA" id="ARBA00004196"/>
    </source>
</evidence>
<feature type="chain" id="PRO_5032368948" description="DUF642 domain-containing protein" evidence="6">
    <location>
        <begin position="22"/>
        <end position="116"/>
    </location>
</feature>
<evidence type="ECO:0000256" key="3">
    <source>
        <dbReference type="ARBA" id="ARBA00022525"/>
    </source>
</evidence>
<dbReference type="Proteomes" id="UP000631114">
    <property type="component" value="Unassembled WGS sequence"/>
</dbReference>
<reference evidence="8 9" key="1">
    <citation type="submission" date="2020-10" db="EMBL/GenBank/DDBJ databases">
        <title>The Coptis chinensis genome and diversification of protoberbering-type alkaloids.</title>
        <authorList>
            <person name="Wang B."/>
            <person name="Shu S."/>
            <person name="Song C."/>
            <person name="Liu Y."/>
        </authorList>
    </citation>
    <scope>NUCLEOTIDE SEQUENCE [LARGE SCALE GENOMIC DNA]</scope>
    <source>
        <strain evidence="8">HL-2020</strain>
        <tissue evidence="8">Leaf</tissue>
    </source>
</reference>
<dbReference type="InterPro" id="IPR052437">
    <property type="entry name" value="Pectin_Meth_Modulator"/>
</dbReference>
<dbReference type="GO" id="GO:0005576">
    <property type="term" value="C:extracellular region"/>
    <property type="evidence" value="ECO:0007669"/>
    <property type="project" value="UniProtKB-SubCell"/>
</dbReference>
<comment type="caution">
    <text evidence="8">The sequence shown here is derived from an EMBL/GenBank/DDBJ whole genome shotgun (WGS) entry which is preliminary data.</text>
</comment>
<evidence type="ECO:0000313" key="8">
    <source>
        <dbReference type="EMBL" id="KAF9611727.1"/>
    </source>
</evidence>